<evidence type="ECO:0008006" key="4">
    <source>
        <dbReference type="Google" id="ProtNLM"/>
    </source>
</evidence>
<dbReference type="EMBL" id="LRRQ01000060">
    <property type="protein sequence ID" value="OAM90363.1"/>
    <property type="molecule type" value="Genomic_DNA"/>
</dbReference>
<organism evidence="2 3">
    <name type="scientific">Termitidicoccus mucosus</name>
    <dbReference type="NCBI Taxonomy" id="1184151"/>
    <lineage>
        <taxon>Bacteria</taxon>
        <taxon>Pseudomonadati</taxon>
        <taxon>Verrucomicrobiota</taxon>
        <taxon>Opitutia</taxon>
        <taxon>Opitutales</taxon>
        <taxon>Opitutaceae</taxon>
        <taxon>Termitidicoccus</taxon>
    </lineage>
</organism>
<dbReference type="Proteomes" id="UP000078486">
    <property type="component" value="Unassembled WGS sequence"/>
</dbReference>
<accession>A0A178IKF0</accession>
<gene>
    <name evidence="2" type="ORF">AW736_00640</name>
</gene>
<dbReference type="NCBIfam" id="NF007714">
    <property type="entry name" value="PRK10410.1-2"/>
    <property type="match status" value="1"/>
</dbReference>
<evidence type="ECO:0000313" key="2">
    <source>
        <dbReference type="EMBL" id="OAM90363.1"/>
    </source>
</evidence>
<evidence type="ECO:0000256" key="1">
    <source>
        <dbReference type="SAM" id="MobiDB-lite"/>
    </source>
</evidence>
<protein>
    <recommendedName>
        <fullName evidence="4">Nitrous oxide-stimulated promoter</fullName>
    </recommendedName>
</protein>
<dbReference type="Pfam" id="PF11756">
    <property type="entry name" value="YgbA_NO"/>
    <property type="match status" value="1"/>
</dbReference>
<feature type="compositionally biased region" description="Basic and acidic residues" evidence="1">
    <location>
        <begin position="92"/>
        <end position="104"/>
    </location>
</feature>
<proteinExistence type="predicted"/>
<keyword evidence="3" id="KW-1185">Reference proteome</keyword>
<dbReference type="STRING" id="1184151.AW736_00640"/>
<reference evidence="2 3" key="1">
    <citation type="submission" date="2016-01" db="EMBL/GenBank/DDBJ databases">
        <title>High potential of lignocellulose degradation of a new Verrucomicrobia species.</title>
        <authorList>
            <person name="Wang Y."/>
            <person name="Shi Y."/>
            <person name="Qiu Z."/>
            <person name="Liu S."/>
            <person name="Yang H."/>
        </authorList>
    </citation>
    <scope>NUCLEOTIDE SEQUENCE [LARGE SCALE GENOMIC DNA]</scope>
    <source>
        <strain evidence="2 3">TSB47</strain>
    </source>
</reference>
<comment type="caution">
    <text evidence="2">The sequence shown here is derived from an EMBL/GenBank/DDBJ whole genome shotgun (WGS) entry which is preliminary data.</text>
</comment>
<dbReference type="AlphaFoldDB" id="A0A178IKF0"/>
<sequence length="104" mass="12056">MIAMHCRDRHGRQVDDCADCQELRAYAALRLSRCVFKEGKPTCQKCPVHCYRPDMRAKITAVMRHAGPRMLLEHPYWALRHLLDGWSPTPEAPRRRETSRLDGG</sequence>
<evidence type="ECO:0000313" key="3">
    <source>
        <dbReference type="Proteomes" id="UP000078486"/>
    </source>
</evidence>
<feature type="region of interest" description="Disordered" evidence="1">
    <location>
        <begin position="85"/>
        <end position="104"/>
    </location>
</feature>
<dbReference type="InterPro" id="IPR020483">
    <property type="entry name" value="Uncharacterised_YgbA"/>
</dbReference>
<name>A0A178IKF0_9BACT</name>